<keyword evidence="6" id="KW-0732">Signal</keyword>
<evidence type="ECO:0000256" key="2">
    <source>
        <dbReference type="ARBA" id="ARBA00022448"/>
    </source>
</evidence>
<feature type="binding site" evidence="5">
    <location>
        <begin position="184"/>
        <end position="186"/>
    </location>
    <ligand>
        <name>phosphate</name>
        <dbReference type="ChEBI" id="CHEBI:43474"/>
    </ligand>
</feature>
<dbReference type="PANTHER" id="PTHR42996:SF1">
    <property type="entry name" value="PHOSPHATE-BINDING PROTEIN PSTS"/>
    <property type="match status" value="1"/>
</dbReference>
<keyword evidence="2 4" id="KW-0813">Transport</keyword>
<evidence type="ECO:0000313" key="8">
    <source>
        <dbReference type="EMBL" id="ROR72496.1"/>
    </source>
</evidence>
<evidence type="ECO:0000256" key="3">
    <source>
        <dbReference type="ARBA" id="ARBA00022592"/>
    </source>
</evidence>
<evidence type="ECO:0000259" key="7">
    <source>
        <dbReference type="Pfam" id="PF12849"/>
    </source>
</evidence>
<comment type="similarity">
    <text evidence="1 4">Belongs to the PstS family.</text>
</comment>
<comment type="caution">
    <text evidence="8">The sequence shown here is derived from an EMBL/GenBank/DDBJ whole genome shotgun (WGS) entry which is preliminary data.</text>
</comment>
<reference evidence="8 9" key="1">
    <citation type="submission" date="2018-11" db="EMBL/GenBank/DDBJ databases">
        <title>Sequencing the genomes of 1000 actinobacteria strains.</title>
        <authorList>
            <person name="Klenk H.-P."/>
        </authorList>
    </citation>
    <scope>NUCLEOTIDE SEQUENCE [LARGE SCALE GENOMIC DNA]</scope>
    <source>
        <strain evidence="8 9">DSM 11294</strain>
    </source>
</reference>
<name>A0A3N2BB64_9MICO</name>
<sequence length="369" mass="38283">MGSAVRLPFTARSRAALLSAVVLALGVGACTPAEQSGVGGPLAGAGSSAQEVAMTAWVAGMNDSHPDLLLSYDPVGSGTGREMFLEGATHFAGSDASLNESEVERARQRCSGAEPIELPLYISPIAVAYNLPEVEEEVQLTPQALAAVFAGEITAWDHPEIAESNPGLDLPDLAIIPVNRSDDSGTTQNFTEYLAAAGGEAWPYEPSQTWPRGGTQSAQGSSALVQTIQAADGTIGYVDAALVSDELETAAVLVGEGFVSYDAAAAAAVVDASPPAEGASDLRLTLDLARDTDEAGVYPIVLVSYLIACSAYESEREVANVRTLLEYVASPEAQDRAARLDVAGSAPITENLREQVLEVVAQIHVVEGD</sequence>
<dbReference type="Gene3D" id="3.40.190.10">
    <property type="entry name" value="Periplasmic binding protein-like II"/>
    <property type="match status" value="2"/>
</dbReference>
<protein>
    <recommendedName>
        <fullName evidence="4">Phosphate-binding protein</fullName>
    </recommendedName>
</protein>
<dbReference type="SUPFAM" id="SSF53850">
    <property type="entry name" value="Periplasmic binding protein-like II"/>
    <property type="match status" value="1"/>
</dbReference>
<evidence type="ECO:0000256" key="6">
    <source>
        <dbReference type="SAM" id="SignalP"/>
    </source>
</evidence>
<dbReference type="Proteomes" id="UP000280668">
    <property type="component" value="Unassembled WGS sequence"/>
</dbReference>
<feature type="binding site" evidence="5">
    <location>
        <position position="95"/>
    </location>
    <ligand>
        <name>phosphate</name>
        <dbReference type="ChEBI" id="CHEBI:43474"/>
    </ligand>
</feature>
<dbReference type="InterPro" id="IPR050962">
    <property type="entry name" value="Phosphate-bind_PstS"/>
</dbReference>
<dbReference type="Pfam" id="PF12849">
    <property type="entry name" value="PBP_like_2"/>
    <property type="match status" value="1"/>
</dbReference>
<accession>A0A3N2BB64</accession>
<dbReference type="OrthoDB" id="9801510at2"/>
<evidence type="ECO:0000256" key="4">
    <source>
        <dbReference type="PIRNR" id="PIRNR002756"/>
    </source>
</evidence>
<dbReference type="AlphaFoldDB" id="A0A3N2BB64"/>
<dbReference type="GO" id="GO:0043190">
    <property type="term" value="C:ATP-binding cassette (ABC) transporter complex"/>
    <property type="evidence" value="ECO:0007669"/>
    <property type="project" value="InterPro"/>
</dbReference>
<keyword evidence="3 4" id="KW-0592">Phosphate transport</keyword>
<dbReference type="InterPro" id="IPR005673">
    <property type="entry name" value="ABC_phos-bd_PstS"/>
</dbReference>
<evidence type="ECO:0000256" key="1">
    <source>
        <dbReference type="ARBA" id="ARBA00008725"/>
    </source>
</evidence>
<organism evidence="8 9">
    <name type="scientific">Bogoriella caseilytica</name>
    <dbReference type="NCBI Taxonomy" id="56055"/>
    <lineage>
        <taxon>Bacteria</taxon>
        <taxon>Bacillati</taxon>
        <taxon>Actinomycetota</taxon>
        <taxon>Actinomycetes</taxon>
        <taxon>Micrococcales</taxon>
        <taxon>Bogoriellaceae</taxon>
        <taxon>Bogoriella</taxon>
    </lineage>
</organism>
<feature type="signal peptide" evidence="6">
    <location>
        <begin position="1"/>
        <end position="24"/>
    </location>
</feature>
<gene>
    <name evidence="8" type="ORF">EDD31_0847</name>
</gene>
<proteinExistence type="inferred from homology"/>
<evidence type="ECO:0000313" key="9">
    <source>
        <dbReference type="Proteomes" id="UP000280668"/>
    </source>
</evidence>
<dbReference type="GO" id="GO:0042301">
    <property type="term" value="F:phosphate ion binding"/>
    <property type="evidence" value="ECO:0007669"/>
    <property type="project" value="InterPro"/>
</dbReference>
<feature type="chain" id="PRO_5038786501" description="Phosphate-binding protein" evidence="6">
    <location>
        <begin position="25"/>
        <end position="369"/>
    </location>
</feature>
<feature type="binding site" evidence="5">
    <location>
        <position position="77"/>
    </location>
    <ligand>
        <name>phosphate</name>
        <dbReference type="ChEBI" id="CHEBI:43474"/>
    </ligand>
</feature>
<dbReference type="RefSeq" id="WP_123303047.1">
    <property type="nucleotide sequence ID" value="NZ_RKHK01000001.1"/>
</dbReference>
<dbReference type="InterPro" id="IPR024370">
    <property type="entry name" value="PBP_domain"/>
</dbReference>
<dbReference type="CDD" id="cd13565">
    <property type="entry name" value="PBP2_PstS"/>
    <property type="match status" value="1"/>
</dbReference>
<dbReference type="PIRSF" id="PIRSF002756">
    <property type="entry name" value="PstS"/>
    <property type="match status" value="1"/>
</dbReference>
<keyword evidence="9" id="KW-1185">Reference proteome</keyword>
<dbReference type="PANTHER" id="PTHR42996">
    <property type="entry name" value="PHOSPHATE-BINDING PROTEIN PSTS"/>
    <property type="match status" value="1"/>
</dbReference>
<evidence type="ECO:0000256" key="5">
    <source>
        <dbReference type="PIRSR" id="PIRSR002756-1"/>
    </source>
</evidence>
<feature type="binding site" evidence="5">
    <location>
        <begin position="47"/>
        <end position="49"/>
    </location>
    <ligand>
        <name>phosphate</name>
        <dbReference type="ChEBI" id="CHEBI:43474"/>
    </ligand>
</feature>
<feature type="domain" description="PBP" evidence="7">
    <location>
        <begin position="32"/>
        <end position="332"/>
    </location>
</feature>
<dbReference type="EMBL" id="RKHK01000001">
    <property type="protein sequence ID" value="ROR72496.1"/>
    <property type="molecule type" value="Genomic_DNA"/>
</dbReference>
<dbReference type="PROSITE" id="PS51257">
    <property type="entry name" value="PROKAR_LIPOPROTEIN"/>
    <property type="match status" value="1"/>
</dbReference>
<dbReference type="GO" id="GO:0035435">
    <property type="term" value="P:phosphate ion transmembrane transport"/>
    <property type="evidence" value="ECO:0007669"/>
    <property type="project" value="InterPro"/>
</dbReference>